<dbReference type="SMART" id="SM00448">
    <property type="entry name" value="REC"/>
    <property type="match status" value="1"/>
</dbReference>
<evidence type="ECO:0000313" key="3">
    <source>
        <dbReference type="EMBL" id="VAW69364.1"/>
    </source>
</evidence>
<dbReference type="InterPro" id="IPR011006">
    <property type="entry name" value="CheY-like_superfamily"/>
</dbReference>
<feature type="domain" description="Response regulatory" evidence="1">
    <location>
        <begin position="3"/>
        <end position="118"/>
    </location>
</feature>
<accession>A0A3B0YKB8</accession>
<sequence length="271" mass="30777">MIRTLIVDDEPLCLDELKHLLSQYKDINIDFEASNASDALIILQTQTLDLVFLDIEMGNEKAGLKIARKISEQKSPPKIIFLTAHPQHALKAFDFQPLHYLLKPISQSKLDLAIQRVRDLADTGPTTPDEKIYEKIVNAVHSMEPAGRITIKYRARDKYNAIIRPTVYLPPNDILYIHKDKLSNTTKVFTIDGKLFEGIRQTLQKFENLLSESSFFRIHTSYLVNLQHVEGQKPRTSGEESNILTLKNTTTELPISKLKISALKAALESLD</sequence>
<dbReference type="Gene3D" id="2.40.50.1020">
    <property type="entry name" value="LytTr DNA-binding domain"/>
    <property type="match status" value="1"/>
</dbReference>
<gene>
    <name evidence="3" type="ORF">MNBD_GAMMA10-2661</name>
</gene>
<dbReference type="GO" id="GO:0000156">
    <property type="term" value="F:phosphorelay response regulator activity"/>
    <property type="evidence" value="ECO:0007669"/>
    <property type="project" value="InterPro"/>
</dbReference>
<feature type="domain" description="HTH LytTR-type" evidence="2">
    <location>
        <begin position="166"/>
        <end position="269"/>
    </location>
</feature>
<dbReference type="SMART" id="SM00850">
    <property type="entry name" value="LytTR"/>
    <property type="match status" value="1"/>
</dbReference>
<dbReference type="EMBL" id="UOFJ01000417">
    <property type="protein sequence ID" value="VAW69364.1"/>
    <property type="molecule type" value="Genomic_DNA"/>
</dbReference>
<dbReference type="InterPro" id="IPR007492">
    <property type="entry name" value="LytTR_DNA-bd_dom"/>
</dbReference>
<dbReference type="PROSITE" id="PS50110">
    <property type="entry name" value="RESPONSE_REGULATORY"/>
    <property type="match status" value="1"/>
</dbReference>
<reference evidence="3" key="1">
    <citation type="submission" date="2018-06" db="EMBL/GenBank/DDBJ databases">
        <authorList>
            <person name="Zhirakovskaya E."/>
        </authorList>
    </citation>
    <scope>NUCLEOTIDE SEQUENCE</scope>
</reference>
<protein>
    <recommendedName>
        <fullName evidence="4">Two-component transcriptional response regulator, LuxR family</fullName>
    </recommendedName>
</protein>
<dbReference type="AlphaFoldDB" id="A0A3B0YKB8"/>
<name>A0A3B0YKB8_9ZZZZ</name>
<evidence type="ECO:0000259" key="1">
    <source>
        <dbReference type="PROSITE" id="PS50110"/>
    </source>
</evidence>
<dbReference type="Gene3D" id="3.40.50.2300">
    <property type="match status" value="1"/>
</dbReference>
<dbReference type="Pfam" id="PF04397">
    <property type="entry name" value="LytTR"/>
    <property type="match status" value="1"/>
</dbReference>
<evidence type="ECO:0008006" key="4">
    <source>
        <dbReference type="Google" id="ProtNLM"/>
    </source>
</evidence>
<evidence type="ECO:0000259" key="2">
    <source>
        <dbReference type="PROSITE" id="PS50930"/>
    </source>
</evidence>
<dbReference type="PANTHER" id="PTHR37299:SF1">
    <property type="entry name" value="STAGE 0 SPORULATION PROTEIN A HOMOLOG"/>
    <property type="match status" value="1"/>
</dbReference>
<dbReference type="PROSITE" id="PS50930">
    <property type="entry name" value="HTH_LYTTR"/>
    <property type="match status" value="1"/>
</dbReference>
<dbReference type="Pfam" id="PF00072">
    <property type="entry name" value="Response_reg"/>
    <property type="match status" value="1"/>
</dbReference>
<dbReference type="GO" id="GO:0003677">
    <property type="term" value="F:DNA binding"/>
    <property type="evidence" value="ECO:0007669"/>
    <property type="project" value="InterPro"/>
</dbReference>
<dbReference type="SUPFAM" id="SSF52172">
    <property type="entry name" value="CheY-like"/>
    <property type="match status" value="1"/>
</dbReference>
<dbReference type="PANTHER" id="PTHR37299">
    <property type="entry name" value="TRANSCRIPTIONAL REGULATOR-RELATED"/>
    <property type="match status" value="1"/>
</dbReference>
<organism evidence="3">
    <name type="scientific">hydrothermal vent metagenome</name>
    <dbReference type="NCBI Taxonomy" id="652676"/>
    <lineage>
        <taxon>unclassified sequences</taxon>
        <taxon>metagenomes</taxon>
        <taxon>ecological metagenomes</taxon>
    </lineage>
</organism>
<dbReference type="InterPro" id="IPR046947">
    <property type="entry name" value="LytR-like"/>
</dbReference>
<dbReference type="InterPro" id="IPR001789">
    <property type="entry name" value="Sig_transdc_resp-reg_receiver"/>
</dbReference>
<proteinExistence type="predicted"/>